<dbReference type="Pfam" id="PF00009">
    <property type="entry name" value="GTP_EFTU"/>
    <property type="match status" value="1"/>
</dbReference>
<dbReference type="InterPro" id="IPR009001">
    <property type="entry name" value="Transl_elong_EF1A/Init_IF2_C"/>
</dbReference>
<dbReference type="GO" id="GO:0001514">
    <property type="term" value="P:selenocysteine incorporation"/>
    <property type="evidence" value="ECO:0007669"/>
    <property type="project" value="InterPro"/>
</dbReference>
<organism evidence="10 11">
    <name type="scientific">Vallitalea guaymasensis</name>
    <dbReference type="NCBI Taxonomy" id="1185412"/>
    <lineage>
        <taxon>Bacteria</taxon>
        <taxon>Bacillati</taxon>
        <taxon>Bacillota</taxon>
        <taxon>Clostridia</taxon>
        <taxon>Lachnospirales</taxon>
        <taxon>Vallitaleaceae</taxon>
        <taxon>Vallitalea</taxon>
    </lineage>
</organism>
<dbReference type="Gene3D" id="1.10.10.10">
    <property type="entry name" value="Winged helix-like DNA-binding domain superfamily/Winged helix DNA-binding domain"/>
    <property type="match status" value="1"/>
</dbReference>
<dbReference type="Pfam" id="PF09107">
    <property type="entry name" value="WHD_3rd_SelB"/>
    <property type="match status" value="1"/>
</dbReference>
<dbReference type="Gene3D" id="3.40.50.300">
    <property type="entry name" value="P-loop containing nucleotide triphosphate hydrolases"/>
    <property type="match status" value="1"/>
</dbReference>
<dbReference type="EMBL" id="CP058561">
    <property type="protein sequence ID" value="QUH30639.1"/>
    <property type="molecule type" value="Genomic_DNA"/>
</dbReference>
<comment type="function">
    <text evidence="7">Translation factor necessary for the incorporation of selenocysteine into proteins. It probably replaces EF-Tu for the insertion of selenocysteine directed by the UGA codon. SelB binds GTP and GDP.</text>
</comment>
<dbReference type="SUPFAM" id="SSF50465">
    <property type="entry name" value="EF-Tu/eEF-1alpha/eIF2-gamma C-terminal domain"/>
    <property type="match status" value="1"/>
</dbReference>
<dbReference type="Gene3D" id="2.40.30.10">
    <property type="entry name" value="Translation factors"/>
    <property type="match status" value="1"/>
</dbReference>
<keyword evidence="4" id="KW-0547">Nucleotide-binding</keyword>
<dbReference type="CDD" id="cd04171">
    <property type="entry name" value="SelB"/>
    <property type="match status" value="1"/>
</dbReference>
<dbReference type="Proteomes" id="UP000677305">
    <property type="component" value="Chromosome"/>
</dbReference>
<keyword evidence="5" id="KW-0648">Protein biosynthesis</keyword>
<dbReference type="PANTHER" id="PTHR43721:SF11">
    <property type="entry name" value="SELENOCYSTEINE-SPECIFIC ELONGATION FACTOR"/>
    <property type="match status" value="1"/>
</dbReference>
<dbReference type="InterPro" id="IPR036390">
    <property type="entry name" value="WH_DNA-bd_sf"/>
</dbReference>
<feature type="domain" description="Tr-type G" evidence="9">
    <location>
        <begin position="1"/>
        <end position="172"/>
    </location>
</feature>
<evidence type="ECO:0000256" key="4">
    <source>
        <dbReference type="ARBA" id="ARBA00022741"/>
    </source>
</evidence>
<dbReference type="SUPFAM" id="SSF46785">
    <property type="entry name" value="Winged helix' DNA-binding domain"/>
    <property type="match status" value="1"/>
</dbReference>
<dbReference type="SUPFAM" id="SSF50447">
    <property type="entry name" value="Translation proteins"/>
    <property type="match status" value="1"/>
</dbReference>
<evidence type="ECO:0000256" key="5">
    <source>
        <dbReference type="ARBA" id="ARBA00022917"/>
    </source>
</evidence>
<dbReference type="GO" id="GO:0003723">
    <property type="term" value="F:RNA binding"/>
    <property type="evidence" value="ECO:0007669"/>
    <property type="project" value="InterPro"/>
</dbReference>
<dbReference type="SUPFAM" id="SSF52540">
    <property type="entry name" value="P-loop containing nucleoside triphosphate hydrolases"/>
    <property type="match status" value="1"/>
</dbReference>
<keyword evidence="6" id="KW-0342">GTP-binding</keyword>
<dbReference type="InterPro" id="IPR000795">
    <property type="entry name" value="T_Tr_GTP-bd_dom"/>
</dbReference>
<dbReference type="PROSITE" id="PS51722">
    <property type="entry name" value="G_TR_2"/>
    <property type="match status" value="1"/>
</dbReference>
<dbReference type="Gene3D" id="1.10.10.2770">
    <property type="match status" value="1"/>
</dbReference>
<dbReference type="Pfam" id="PF25461">
    <property type="entry name" value="Beta-barrel_SelB"/>
    <property type="match status" value="1"/>
</dbReference>
<dbReference type="Pfam" id="PF03144">
    <property type="entry name" value="GTP_EFTU_D2"/>
    <property type="match status" value="1"/>
</dbReference>
<dbReference type="AlphaFoldDB" id="A0A8J8SDE1"/>
<proteinExistence type="predicted"/>
<dbReference type="PANTHER" id="PTHR43721">
    <property type="entry name" value="ELONGATION FACTOR TU-RELATED"/>
    <property type="match status" value="1"/>
</dbReference>
<dbReference type="CDD" id="cd15491">
    <property type="entry name" value="selB_III"/>
    <property type="match status" value="1"/>
</dbReference>
<evidence type="ECO:0000313" key="10">
    <source>
        <dbReference type="EMBL" id="QUH30639.1"/>
    </source>
</evidence>
<evidence type="ECO:0000256" key="1">
    <source>
        <dbReference type="ARBA" id="ARBA00004496"/>
    </source>
</evidence>
<dbReference type="PROSITE" id="PS00301">
    <property type="entry name" value="G_TR_1"/>
    <property type="match status" value="1"/>
</dbReference>
<keyword evidence="3" id="KW-0963">Cytoplasm</keyword>
<dbReference type="GO" id="GO:0003746">
    <property type="term" value="F:translation elongation factor activity"/>
    <property type="evidence" value="ECO:0007669"/>
    <property type="project" value="UniProtKB-KW"/>
</dbReference>
<dbReference type="InterPro" id="IPR057335">
    <property type="entry name" value="Beta-barrel_SelB"/>
</dbReference>
<dbReference type="KEGG" id="vgu:HYG85_17650"/>
<comment type="subcellular location">
    <subcellularLocation>
        <location evidence="1">Cytoplasm</location>
    </subcellularLocation>
</comment>
<evidence type="ECO:0000259" key="9">
    <source>
        <dbReference type="PROSITE" id="PS51722"/>
    </source>
</evidence>
<evidence type="ECO:0000256" key="8">
    <source>
        <dbReference type="ARBA" id="ARBA00031615"/>
    </source>
</evidence>
<dbReference type="NCBIfam" id="TIGR00475">
    <property type="entry name" value="selB"/>
    <property type="match status" value="1"/>
</dbReference>
<gene>
    <name evidence="10" type="primary">selB</name>
    <name evidence="10" type="ORF">HYG85_17650</name>
</gene>
<sequence length="631" mass="72255">MEHLIIGTAGHVDHGKTELVKALTGCDTDRLKEEKQRGMTIELGFAPFHLDGKIFSIVDVPGHEKLIKTMVSGATGMDMALLIIAADEGIMPQTIEHINILSMLDITNIIIVITKIDLINNESLDNTTTKIKSFIKETPLRESPICQVSSKLNIGIDNLKNIILNQSKTINKKRNAELFRMPIDRVFTIKGHGTVVTGTITGGKITKDDHIEILPNKINSKVRGIQVHGSEMNKAYAGQRCAINLTKVEKSSINRGDVIGKPQELSPTLSIDTVIYNLMDNYTIKHNQKVRLHIGTTEVLGKIKLIQQDQIEKNQKAYARIRLEKPVTAVFGDKFIIRSLTPVITIGGGRILSHKSPKLSHLQTKTLDYFTLLEQANPTHIILNLLQTNHQLFTIDKIFKNLYINRQTIYQSLSTLLNQQKILKLKNKYYISNETNTYLKQLIIKSIEEYYQNNKYTISINKETLRTKTFPKWNKDQFDTLLTQYNKNNLLSISKDQIIMNKQQRITQIYQNNQINKLEQLILKTNLQGFNTTNTTQPNINTNQLNHQLKFLQQINKIIKLNQTTYIHKTNYDNLLNHINTLFTQQNKITVQQVRDTLLIGRKQTIILLEYLDQIGITKRQNNQRIQLKTK</sequence>
<dbReference type="PRINTS" id="PR00315">
    <property type="entry name" value="ELONGATNFCT"/>
</dbReference>
<dbReference type="InterPro" id="IPR031157">
    <property type="entry name" value="G_TR_CS"/>
</dbReference>
<accession>A0A8J8SDE1</accession>
<evidence type="ECO:0000256" key="2">
    <source>
        <dbReference type="ARBA" id="ARBA00015953"/>
    </source>
</evidence>
<protein>
    <recommendedName>
        <fullName evidence="2">Selenocysteine-specific elongation factor</fullName>
    </recommendedName>
    <alternativeName>
        <fullName evidence="8">SelB translation factor</fullName>
    </alternativeName>
</protein>
<dbReference type="GO" id="GO:0003924">
    <property type="term" value="F:GTPase activity"/>
    <property type="evidence" value="ECO:0007669"/>
    <property type="project" value="InterPro"/>
</dbReference>
<dbReference type="RefSeq" id="WP_212690782.1">
    <property type="nucleotide sequence ID" value="NZ_CP058561.1"/>
</dbReference>
<dbReference type="InterPro" id="IPR004535">
    <property type="entry name" value="Transl_elong_SelB"/>
</dbReference>
<dbReference type="InterPro" id="IPR036388">
    <property type="entry name" value="WH-like_DNA-bd_sf"/>
</dbReference>
<dbReference type="CDD" id="cd03696">
    <property type="entry name" value="SelB_II"/>
    <property type="match status" value="1"/>
</dbReference>
<reference evidence="10 11" key="1">
    <citation type="submission" date="2020-07" db="EMBL/GenBank/DDBJ databases">
        <title>Vallitalea guaymasensis genome.</title>
        <authorList>
            <person name="Postec A."/>
        </authorList>
    </citation>
    <scope>NUCLEOTIDE SEQUENCE [LARGE SCALE GENOMIC DNA]</scope>
    <source>
        <strain evidence="10 11">Ra1766G1</strain>
    </source>
</reference>
<evidence type="ECO:0000313" key="11">
    <source>
        <dbReference type="Proteomes" id="UP000677305"/>
    </source>
</evidence>
<keyword evidence="10" id="KW-0251">Elongation factor</keyword>
<dbReference type="GO" id="GO:0005737">
    <property type="term" value="C:cytoplasm"/>
    <property type="evidence" value="ECO:0007669"/>
    <property type="project" value="UniProtKB-SubCell"/>
</dbReference>
<keyword evidence="11" id="KW-1185">Reference proteome</keyword>
<dbReference type="GO" id="GO:0005525">
    <property type="term" value="F:GTP binding"/>
    <property type="evidence" value="ECO:0007669"/>
    <property type="project" value="UniProtKB-KW"/>
</dbReference>
<dbReference type="InterPro" id="IPR015191">
    <property type="entry name" value="SelB_WHD4"/>
</dbReference>
<evidence type="ECO:0000256" key="6">
    <source>
        <dbReference type="ARBA" id="ARBA00023134"/>
    </source>
</evidence>
<dbReference type="InterPro" id="IPR050055">
    <property type="entry name" value="EF-Tu_GTPase"/>
</dbReference>
<evidence type="ECO:0000256" key="3">
    <source>
        <dbReference type="ARBA" id="ARBA00022490"/>
    </source>
</evidence>
<dbReference type="InterPro" id="IPR027417">
    <property type="entry name" value="P-loop_NTPase"/>
</dbReference>
<dbReference type="InterPro" id="IPR004161">
    <property type="entry name" value="EFTu-like_2"/>
</dbReference>
<dbReference type="InterPro" id="IPR009000">
    <property type="entry name" value="Transl_B-barrel_sf"/>
</dbReference>
<name>A0A8J8SDE1_9FIRM</name>
<evidence type="ECO:0000256" key="7">
    <source>
        <dbReference type="ARBA" id="ARBA00025526"/>
    </source>
</evidence>